<reference evidence="1" key="1">
    <citation type="journal article" date="2020" name="Stud. Mycol.">
        <title>101 Dothideomycetes genomes: a test case for predicting lifestyles and emergence of pathogens.</title>
        <authorList>
            <person name="Haridas S."/>
            <person name="Albert R."/>
            <person name="Binder M."/>
            <person name="Bloem J."/>
            <person name="Labutti K."/>
            <person name="Salamov A."/>
            <person name="Andreopoulos B."/>
            <person name="Baker S."/>
            <person name="Barry K."/>
            <person name="Bills G."/>
            <person name="Bluhm B."/>
            <person name="Cannon C."/>
            <person name="Castanera R."/>
            <person name="Culley D."/>
            <person name="Daum C."/>
            <person name="Ezra D."/>
            <person name="Gonzalez J."/>
            <person name="Henrissat B."/>
            <person name="Kuo A."/>
            <person name="Liang C."/>
            <person name="Lipzen A."/>
            <person name="Lutzoni F."/>
            <person name="Magnuson J."/>
            <person name="Mondo S."/>
            <person name="Nolan M."/>
            <person name="Ohm R."/>
            <person name="Pangilinan J."/>
            <person name="Park H.-J."/>
            <person name="Ramirez L."/>
            <person name="Alfaro M."/>
            <person name="Sun H."/>
            <person name="Tritt A."/>
            <person name="Yoshinaga Y."/>
            <person name="Zwiers L.-H."/>
            <person name="Turgeon B."/>
            <person name="Goodwin S."/>
            <person name="Spatafora J."/>
            <person name="Crous P."/>
            <person name="Grigoriev I."/>
        </authorList>
    </citation>
    <scope>NUCLEOTIDE SEQUENCE</scope>
    <source>
        <strain evidence="1">CBS 113979</strain>
    </source>
</reference>
<name>A0A6G1GUT4_9PEZI</name>
<dbReference type="OrthoDB" id="4159781at2759"/>
<dbReference type="EMBL" id="ML977166">
    <property type="protein sequence ID" value="KAF1984721.1"/>
    <property type="molecule type" value="Genomic_DNA"/>
</dbReference>
<keyword evidence="2" id="KW-1185">Reference proteome</keyword>
<gene>
    <name evidence="1" type="ORF">K402DRAFT_336018</name>
</gene>
<dbReference type="PANTHER" id="PTHR37540:SF5">
    <property type="entry name" value="TRANSCRIPTION FACTOR DOMAIN-CONTAINING PROTEIN"/>
    <property type="match status" value="1"/>
</dbReference>
<dbReference type="Proteomes" id="UP000800041">
    <property type="component" value="Unassembled WGS sequence"/>
</dbReference>
<proteinExistence type="predicted"/>
<dbReference type="AlphaFoldDB" id="A0A6G1GUT4"/>
<protein>
    <submittedName>
        <fullName evidence="1">Uncharacterized protein</fullName>
    </submittedName>
</protein>
<organism evidence="1 2">
    <name type="scientific">Aulographum hederae CBS 113979</name>
    <dbReference type="NCBI Taxonomy" id="1176131"/>
    <lineage>
        <taxon>Eukaryota</taxon>
        <taxon>Fungi</taxon>
        <taxon>Dikarya</taxon>
        <taxon>Ascomycota</taxon>
        <taxon>Pezizomycotina</taxon>
        <taxon>Dothideomycetes</taxon>
        <taxon>Pleosporomycetidae</taxon>
        <taxon>Aulographales</taxon>
        <taxon>Aulographaceae</taxon>
    </lineage>
</organism>
<evidence type="ECO:0000313" key="2">
    <source>
        <dbReference type="Proteomes" id="UP000800041"/>
    </source>
</evidence>
<evidence type="ECO:0000313" key="1">
    <source>
        <dbReference type="EMBL" id="KAF1984721.1"/>
    </source>
</evidence>
<dbReference type="PANTHER" id="PTHR37540">
    <property type="entry name" value="TRANSCRIPTION FACTOR (ACR-2), PUTATIVE-RELATED-RELATED"/>
    <property type="match status" value="1"/>
</dbReference>
<accession>A0A6G1GUT4</accession>
<sequence>MQSLGARLDPFRSLEQARSPKVNVESLKYYCSQIFGSTAQGRYWVSACVATRMTFLSTLIIGSTHLDIMRRRVQKSEVTSAVCHEVEHLLREGINPNAVVGDDKVITATHLYVGEVMRGSEGAIKVHEYGLKLMVLSRAGLANLGLHGQIASVLTTGTSFLWEHLVGVLMWAAAVGAAASPRNGEDGRWFTCLATRCAVVLVFEHERPVMGTFRRLLGVMEWLGEGERVEGGI</sequence>